<evidence type="ECO:0000256" key="1">
    <source>
        <dbReference type="ARBA" id="ARBA00022741"/>
    </source>
</evidence>
<keyword evidence="1" id="KW-0547">Nucleotide-binding</keyword>
<dbReference type="SMART" id="SM00175">
    <property type="entry name" value="RAB"/>
    <property type="match status" value="1"/>
</dbReference>
<dbReference type="VEuPathDB" id="AmoebaDB:NF0022180"/>
<sequence>MSSHNISDEYGAESGIPTFKVIVIGDVSVGKTSIISRFCEGEFKESYPSSLGVDFKMKEMKVSDQSLIKLQVWDFAADIHSRFANVAKHSYSEAHAIIIVFDITNKESYKDLDTHWLGELQQQTLRENHVKILVGNKLDLVDKRAVTNAQSLASKYGCEYMETSAKKGDNIEKLFQTVAQNVFDSYQKGGFKEEVWTEDKDKKKKCSLQ</sequence>
<comment type="caution">
    <text evidence="3">The sequence shown here is derived from an EMBL/GenBank/DDBJ whole genome shotgun (WGS) entry which is preliminary data.</text>
</comment>
<dbReference type="EMBL" id="VFQX01000052">
    <property type="protein sequence ID" value="KAF0974501.1"/>
    <property type="molecule type" value="Genomic_DNA"/>
</dbReference>
<gene>
    <name evidence="3" type="ORF">FDP41_006533</name>
</gene>
<dbReference type="Proteomes" id="UP000444721">
    <property type="component" value="Unassembled WGS sequence"/>
</dbReference>
<dbReference type="PANTHER" id="PTHR47977">
    <property type="entry name" value="RAS-RELATED PROTEIN RAB"/>
    <property type="match status" value="1"/>
</dbReference>
<dbReference type="AlphaFoldDB" id="A0A6A5BJB8"/>
<keyword evidence="4" id="KW-1185">Reference proteome</keyword>
<dbReference type="NCBIfam" id="TIGR00231">
    <property type="entry name" value="small_GTP"/>
    <property type="match status" value="1"/>
</dbReference>
<dbReference type="GO" id="GO:0005525">
    <property type="term" value="F:GTP binding"/>
    <property type="evidence" value="ECO:0007669"/>
    <property type="project" value="UniProtKB-KW"/>
</dbReference>
<dbReference type="OMA" id="CEYMETS"/>
<keyword evidence="2" id="KW-0342">GTP-binding</keyword>
<dbReference type="PROSITE" id="PS51419">
    <property type="entry name" value="RAB"/>
    <property type="match status" value="1"/>
</dbReference>
<dbReference type="VEuPathDB" id="AmoebaDB:FDP41_006533"/>
<dbReference type="GO" id="GO:0003924">
    <property type="term" value="F:GTPase activity"/>
    <property type="evidence" value="ECO:0007669"/>
    <property type="project" value="InterPro"/>
</dbReference>
<accession>A0A6A5BJB8</accession>
<protein>
    <submittedName>
        <fullName evidence="3">Uncharacterized protein</fullName>
    </submittedName>
</protein>
<dbReference type="PRINTS" id="PR00449">
    <property type="entry name" value="RASTRNSFRMNG"/>
</dbReference>
<dbReference type="RefSeq" id="XP_044559214.1">
    <property type="nucleotide sequence ID" value="XM_044710179.1"/>
</dbReference>
<dbReference type="CDD" id="cd00154">
    <property type="entry name" value="Rab"/>
    <property type="match status" value="1"/>
</dbReference>
<evidence type="ECO:0000256" key="2">
    <source>
        <dbReference type="ARBA" id="ARBA00023134"/>
    </source>
</evidence>
<evidence type="ECO:0000313" key="3">
    <source>
        <dbReference type="EMBL" id="KAF0974501.1"/>
    </source>
</evidence>
<dbReference type="InterPro" id="IPR001806">
    <property type="entry name" value="Small_GTPase"/>
</dbReference>
<dbReference type="OrthoDB" id="10249972at2759"/>
<dbReference type="SMART" id="SM00176">
    <property type="entry name" value="RAN"/>
    <property type="match status" value="1"/>
</dbReference>
<dbReference type="InterPro" id="IPR050227">
    <property type="entry name" value="Rab"/>
</dbReference>
<dbReference type="FunFam" id="3.40.50.300:FF:001329">
    <property type="entry name" value="Small GTP-binding protein, putative"/>
    <property type="match status" value="1"/>
</dbReference>
<dbReference type="InterPro" id="IPR027417">
    <property type="entry name" value="P-loop_NTPase"/>
</dbReference>
<dbReference type="GeneID" id="68113751"/>
<proteinExistence type="predicted"/>
<name>A0A6A5BJB8_NAEFO</name>
<dbReference type="PROSITE" id="PS51421">
    <property type="entry name" value="RAS"/>
    <property type="match status" value="1"/>
</dbReference>
<dbReference type="Gene3D" id="3.40.50.300">
    <property type="entry name" value="P-loop containing nucleotide triphosphate hydrolases"/>
    <property type="match status" value="1"/>
</dbReference>
<dbReference type="SMART" id="SM00173">
    <property type="entry name" value="RAS"/>
    <property type="match status" value="1"/>
</dbReference>
<evidence type="ECO:0000313" key="4">
    <source>
        <dbReference type="Proteomes" id="UP000444721"/>
    </source>
</evidence>
<dbReference type="VEuPathDB" id="AmoebaDB:NfTy_089220"/>
<dbReference type="Pfam" id="PF00071">
    <property type="entry name" value="Ras"/>
    <property type="match status" value="1"/>
</dbReference>
<dbReference type="SUPFAM" id="SSF52540">
    <property type="entry name" value="P-loop containing nucleoside triphosphate hydrolases"/>
    <property type="match status" value="1"/>
</dbReference>
<dbReference type="InterPro" id="IPR005225">
    <property type="entry name" value="Small_GTP-bd"/>
</dbReference>
<dbReference type="SMART" id="SM00174">
    <property type="entry name" value="RHO"/>
    <property type="match status" value="1"/>
</dbReference>
<reference evidence="3 4" key="1">
    <citation type="journal article" date="2019" name="Sci. Rep.">
        <title>Nanopore sequencing improves the draft genome of the human pathogenic amoeba Naegleria fowleri.</title>
        <authorList>
            <person name="Liechti N."/>
            <person name="Schurch N."/>
            <person name="Bruggmann R."/>
            <person name="Wittwer M."/>
        </authorList>
    </citation>
    <scope>NUCLEOTIDE SEQUENCE [LARGE SCALE GENOMIC DNA]</scope>
    <source>
        <strain evidence="3 4">ATCC 30894</strain>
    </source>
</reference>
<organism evidence="3 4">
    <name type="scientific">Naegleria fowleri</name>
    <name type="common">Brain eating amoeba</name>
    <dbReference type="NCBI Taxonomy" id="5763"/>
    <lineage>
        <taxon>Eukaryota</taxon>
        <taxon>Discoba</taxon>
        <taxon>Heterolobosea</taxon>
        <taxon>Tetramitia</taxon>
        <taxon>Eutetramitia</taxon>
        <taxon>Vahlkampfiidae</taxon>
        <taxon>Naegleria</taxon>
    </lineage>
</organism>